<dbReference type="Pfam" id="PF04298">
    <property type="entry name" value="Zn_peptidase_2"/>
    <property type="match status" value="1"/>
</dbReference>
<dbReference type="Proteomes" id="UP000824265">
    <property type="component" value="Unassembled WGS sequence"/>
</dbReference>
<organism evidence="2 3">
    <name type="scientific">Candidatus Acetatifactor stercoripullorum</name>
    <dbReference type="NCBI Taxonomy" id="2838414"/>
    <lineage>
        <taxon>Bacteria</taxon>
        <taxon>Bacillati</taxon>
        <taxon>Bacillota</taxon>
        <taxon>Clostridia</taxon>
        <taxon>Lachnospirales</taxon>
        <taxon>Lachnospiraceae</taxon>
        <taxon>Acetatifactor</taxon>
    </lineage>
</organism>
<keyword evidence="1" id="KW-0812">Transmembrane</keyword>
<feature type="transmembrane region" description="Helical" evidence="1">
    <location>
        <begin position="155"/>
        <end position="174"/>
    </location>
</feature>
<gene>
    <name evidence="2" type="ORF">H9742_10600</name>
</gene>
<proteinExistence type="predicted"/>
<name>A0A9D1UBN9_9FIRM</name>
<feature type="transmembrane region" description="Helical" evidence="1">
    <location>
        <begin position="15"/>
        <end position="34"/>
    </location>
</feature>
<dbReference type="InterPro" id="IPR007395">
    <property type="entry name" value="Zn_peptidase_2"/>
</dbReference>
<keyword evidence="1" id="KW-0472">Membrane</keyword>
<reference evidence="2" key="2">
    <citation type="submission" date="2021-04" db="EMBL/GenBank/DDBJ databases">
        <authorList>
            <person name="Gilroy R."/>
        </authorList>
    </citation>
    <scope>NUCLEOTIDE SEQUENCE</scope>
    <source>
        <strain evidence="2">CHK195-6426</strain>
    </source>
</reference>
<evidence type="ECO:0000313" key="2">
    <source>
        <dbReference type="EMBL" id="HIW81944.1"/>
    </source>
</evidence>
<dbReference type="AlphaFoldDB" id="A0A9D1UBN9"/>
<protein>
    <submittedName>
        <fullName evidence="2">Zinc metallopeptidase</fullName>
    </submittedName>
</protein>
<evidence type="ECO:0000256" key="1">
    <source>
        <dbReference type="SAM" id="Phobius"/>
    </source>
</evidence>
<dbReference type="PANTHER" id="PTHR36434:SF1">
    <property type="entry name" value="MEMBRANE PROTEASE YUGP-RELATED"/>
    <property type="match status" value="1"/>
</dbReference>
<reference evidence="2" key="1">
    <citation type="journal article" date="2021" name="PeerJ">
        <title>Extensive microbial diversity within the chicken gut microbiome revealed by metagenomics and culture.</title>
        <authorList>
            <person name="Gilroy R."/>
            <person name="Ravi A."/>
            <person name="Getino M."/>
            <person name="Pursley I."/>
            <person name="Horton D.L."/>
            <person name="Alikhan N.F."/>
            <person name="Baker D."/>
            <person name="Gharbi K."/>
            <person name="Hall N."/>
            <person name="Watson M."/>
            <person name="Adriaenssens E.M."/>
            <person name="Foster-Nyarko E."/>
            <person name="Jarju S."/>
            <person name="Secka A."/>
            <person name="Antonio M."/>
            <person name="Oren A."/>
            <person name="Chaudhuri R.R."/>
            <person name="La Ragione R."/>
            <person name="Hildebrand F."/>
            <person name="Pallen M.J."/>
        </authorList>
    </citation>
    <scope>NUCLEOTIDE SEQUENCE</scope>
    <source>
        <strain evidence="2">CHK195-6426</strain>
    </source>
</reference>
<feature type="transmembrane region" description="Helical" evidence="1">
    <location>
        <begin position="127"/>
        <end position="149"/>
    </location>
</feature>
<comment type="caution">
    <text evidence="2">The sequence shown here is derived from an EMBL/GenBank/DDBJ whole genome shotgun (WGS) entry which is preliminary data.</text>
</comment>
<evidence type="ECO:0000313" key="3">
    <source>
        <dbReference type="Proteomes" id="UP000824265"/>
    </source>
</evidence>
<accession>A0A9D1UBN9</accession>
<keyword evidence="1" id="KW-1133">Transmembrane helix</keyword>
<dbReference type="PANTHER" id="PTHR36434">
    <property type="entry name" value="MEMBRANE PROTEASE YUGP-RELATED"/>
    <property type="match status" value="1"/>
</dbReference>
<dbReference type="EMBL" id="DXGH01000057">
    <property type="protein sequence ID" value="HIW81944.1"/>
    <property type="molecule type" value="Genomic_DNA"/>
</dbReference>
<sequence>MYYGMGYYGFMWDPTYYLVIIGMLLCLGASALVNSTMRKYARVRNMSGITGAEAARRILNNEGLYNVQIECLSRGSGDHYDPRTNTVRLSQQNYNGVSVTAVGVAAHECGHAIQHAKGYAPLSIRSTLVPVVNISSTLGIPLILLGVLLSWNQTLIQIGIWAFALSVLFQLVTLPVEFNASRRAVQKVEQYGLLTSVENAGCKKVLTAAALTYVASAASSILQLLRLVLLFGGNRRRDD</sequence>